<protein>
    <submittedName>
        <fullName evidence="1">Uncharacterized protein</fullName>
    </submittedName>
</protein>
<name>A0A6I6F6L7_9CLOT</name>
<sequence>MRYSKVNKAISDFKKVSNNINLIAELMLFYAEVGIDLTNEYGDIDDQFYYAIERAYLIALEYIFKNNLQEQYKDN</sequence>
<organism evidence="1 2">
    <name type="scientific">Clostridium bovifaecis</name>
    <dbReference type="NCBI Taxonomy" id="2184719"/>
    <lineage>
        <taxon>Bacteria</taxon>
        <taxon>Bacillati</taxon>
        <taxon>Bacillota</taxon>
        <taxon>Clostridia</taxon>
        <taxon>Eubacteriales</taxon>
        <taxon>Clostridiaceae</taxon>
        <taxon>Clostridium</taxon>
    </lineage>
</organism>
<keyword evidence="2" id="KW-1185">Reference proteome</keyword>
<evidence type="ECO:0000313" key="1">
    <source>
        <dbReference type="EMBL" id="QGU96117.1"/>
    </source>
</evidence>
<dbReference type="EMBL" id="CP046522">
    <property type="protein sequence ID" value="QGU96117.1"/>
    <property type="molecule type" value="Genomic_DNA"/>
</dbReference>
<evidence type="ECO:0000313" key="2">
    <source>
        <dbReference type="Proteomes" id="UP000422764"/>
    </source>
</evidence>
<dbReference type="Proteomes" id="UP000422764">
    <property type="component" value="Chromosome"/>
</dbReference>
<dbReference type="AlphaFoldDB" id="A0A6I6F6L7"/>
<accession>A0A6I6F6L7</accession>
<reference evidence="1 2" key="1">
    <citation type="submission" date="2019-12" db="EMBL/GenBank/DDBJ databases">
        <title>Genome sequenceing of Clostridium bovifaecis.</title>
        <authorList>
            <person name="Yao Y."/>
        </authorList>
    </citation>
    <scope>NUCLEOTIDE SEQUENCE [LARGE SCALE GENOMIC DNA]</scope>
    <source>
        <strain evidence="1 2">BXX</strain>
    </source>
</reference>
<gene>
    <name evidence="1" type="ORF">GOM49_14355</name>
</gene>
<proteinExistence type="predicted"/>